<dbReference type="HOGENOM" id="CLU_656324_0_0_1"/>
<reference evidence="1 3" key="1">
    <citation type="journal article" date="2012" name="Nature">
        <title>Algal genomes reveal evolutionary mosaicism and the fate of nucleomorphs.</title>
        <authorList>
            <consortium name="DOE Joint Genome Institute"/>
            <person name="Curtis B.A."/>
            <person name="Tanifuji G."/>
            <person name="Burki F."/>
            <person name="Gruber A."/>
            <person name="Irimia M."/>
            <person name="Maruyama S."/>
            <person name="Arias M.C."/>
            <person name="Ball S.G."/>
            <person name="Gile G.H."/>
            <person name="Hirakawa Y."/>
            <person name="Hopkins J.F."/>
            <person name="Kuo A."/>
            <person name="Rensing S.A."/>
            <person name="Schmutz J."/>
            <person name="Symeonidi A."/>
            <person name="Elias M."/>
            <person name="Eveleigh R.J."/>
            <person name="Herman E.K."/>
            <person name="Klute M.J."/>
            <person name="Nakayama T."/>
            <person name="Obornik M."/>
            <person name="Reyes-Prieto A."/>
            <person name="Armbrust E.V."/>
            <person name="Aves S.J."/>
            <person name="Beiko R.G."/>
            <person name="Coutinho P."/>
            <person name="Dacks J.B."/>
            <person name="Durnford D.G."/>
            <person name="Fast N.M."/>
            <person name="Green B.R."/>
            <person name="Grisdale C.J."/>
            <person name="Hempel F."/>
            <person name="Henrissat B."/>
            <person name="Hoppner M.P."/>
            <person name="Ishida K."/>
            <person name="Kim E."/>
            <person name="Koreny L."/>
            <person name="Kroth P.G."/>
            <person name="Liu Y."/>
            <person name="Malik S.B."/>
            <person name="Maier U.G."/>
            <person name="McRose D."/>
            <person name="Mock T."/>
            <person name="Neilson J.A."/>
            <person name="Onodera N.T."/>
            <person name="Poole A.M."/>
            <person name="Pritham E.J."/>
            <person name="Richards T.A."/>
            <person name="Rocap G."/>
            <person name="Roy S.W."/>
            <person name="Sarai C."/>
            <person name="Schaack S."/>
            <person name="Shirato S."/>
            <person name="Slamovits C.H."/>
            <person name="Spencer D.F."/>
            <person name="Suzuki S."/>
            <person name="Worden A.Z."/>
            <person name="Zauner S."/>
            <person name="Barry K."/>
            <person name="Bell C."/>
            <person name="Bharti A.K."/>
            <person name="Crow J.A."/>
            <person name="Grimwood J."/>
            <person name="Kramer R."/>
            <person name="Lindquist E."/>
            <person name="Lucas S."/>
            <person name="Salamov A."/>
            <person name="McFadden G.I."/>
            <person name="Lane C.E."/>
            <person name="Keeling P.J."/>
            <person name="Gray M.W."/>
            <person name="Grigoriev I.V."/>
            <person name="Archibald J.M."/>
        </authorList>
    </citation>
    <scope>NUCLEOTIDE SEQUENCE</scope>
    <source>
        <strain evidence="1 3">CCMP2712</strain>
    </source>
</reference>
<reference evidence="3" key="2">
    <citation type="submission" date="2012-11" db="EMBL/GenBank/DDBJ databases">
        <authorList>
            <person name="Kuo A."/>
            <person name="Curtis B.A."/>
            <person name="Tanifuji G."/>
            <person name="Burki F."/>
            <person name="Gruber A."/>
            <person name="Irimia M."/>
            <person name="Maruyama S."/>
            <person name="Arias M.C."/>
            <person name="Ball S.G."/>
            <person name="Gile G.H."/>
            <person name="Hirakawa Y."/>
            <person name="Hopkins J.F."/>
            <person name="Rensing S.A."/>
            <person name="Schmutz J."/>
            <person name="Symeonidi A."/>
            <person name="Elias M."/>
            <person name="Eveleigh R.J."/>
            <person name="Herman E.K."/>
            <person name="Klute M.J."/>
            <person name="Nakayama T."/>
            <person name="Obornik M."/>
            <person name="Reyes-Prieto A."/>
            <person name="Armbrust E.V."/>
            <person name="Aves S.J."/>
            <person name="Beiko R.G."/>
            <person name="Coutinho P."/>
            <person name="Dacks J.B."/>
            <person name="Durnford D.G."/>
            <person name="Fast N.M."/>
            <person name="Green B.R."/>
            <person name="Grisdale C."/>
            <person name="Hempe F."/>
            <person name="Henrissat B."/>
            <person name="Hoppner M.P."/>
            <person name="Ishida K.-I."/>
            <person name="Kim E."/>
            <person name="Koreny L."/>
            <person name="Kroth P.G."/>
            <person name="Liu Y."/>
            <person name="Malik S.-B."/>
            <person name="Maier U.G."/>
            <person name="McRose D."/>
            <person name="Mock T."/>
            <person name="Neilson J.A."/>
            <person name="Onodera N.T."/>
            <person name="Poole A.M."/>
            <person name="Pritham E.J."/>
            <person name="Richards T.A."/>
            <person name="Rocap G."/>
            <person name="Roy S.W."/>
            <person name="Sarai C."/>
            <person name="Schaack S."/>
            <person name="Shirato S."/>
            <person name="Slamovits C.H."/>
            <person name="Spencer D.F."/>
            <person name="Suzuki S."/>
            <person name="Worden A.Z."/>
            <person name="Zauner S."/>
            <person name="Barry K."/>
            <person name="Bell C."/>
            <person name="Bharti A.K."/>
            <person name="Crow J.A."/>
            <person name="Grimwood J."/>
            <person name="Kramer R."/>
            <person name="Lindquist E."/>
            <person name="Lucas S."/>
            <person name="Salamov A."/>
            <person name="McFadden G.I."/>
            <person name="Lane C.E."/>
            <person name="Keeling P.J."/>
            <person name="Gray M.W."/>
            <person name="Grigoriev I.V."/>
            <person name="Archibald J.M."/>
        </authorList>
    </citation>
    <scope>NUCLEOTIDE SEQUENCE</scope>
    <source>
        <strain evidence="3">CCMP2712</strain>
    </source>
</reference>
<dbReference type="GeneID" id="17299073"/>
<dbReference type="EnsemblProtists" id="EKX42388">
    <property type="protein sequence ID" value="EKX42388"/>
    <property type="gene ID" value="GUITHDRAFT_141330"/>
</dbReference>
<protein>
    <submittedName>
        <fullName evidence="1 2">Uncharacterized protein</fullName>
    </submittedName>
</protein>
<dbReference type="EMBL" id="JH993017">
    <property type="protein sequence ID" value="EKX42388.1"/>
    <property type="molecule type" value="Genomic_DNA"/>
</dbReference>
<organism evidence="1">
    <name type="scientific">Guillardia theta (strain CCMP2712)</name>
    <name type="common">Cryptophyte</name>
    <dbReference type="NCBI Taxonomy" id="905079"/>
    <lineage>
        <taxon>Eukaryota</taxon>
        <taxon>Cryptophyceae</taxon>
        <taxon>Pyrenomonadales</taxon>
        <taxon>Geminigeraceae</taxon>
        <taxon>Guillardia</taxon>
    </lineage>
</organism>
<dbReference type="PaxDb" id="55529-EKX42388"/>
<proteinExistence type="predicted"/>
<accession>L1J1I9</accession>
<evidence type="ECO:0000313" key="3">
    <source>
        <dbReference type="Proteomes" id="UP000011087"/>
    </source>
</evidence>
<dbReference type="Proteomes" id="UP000011087">
    <property type="component" value="Unassembled WGS sequence"/>
</dbReference>
<name>L1J1I9_GUITC</name>
<dbReference type="RefSeq" id="XP_005829368.1">
    <property type="nucleotide sequence ID" value="XM_005829311.1"/>
</dbReference>
<dbReference type="KEGG" id="gtt:GUITHDRAFT_141330"/>
<gene>
    <name evidence="1" type="ORF">GUITHDRAFT_141330</name>
</gene>
<sequence>MNEDSDRATASDLLVTGGVPFPVVLGAVAIVKSGQVAHYSLQRTGELTSAARGRVRGAWERGRALRSGVRASKSFVQSGYRLSSKAVQTAYRQCLVVLRVGRQLGKIFVKFVIRSSKFLLRHLQHHITKTIPRALRSMARYALTTSKAVLRVSSLLVENAYLHSYSVSMAIWQYVLRMVATGSYLTVTSIGGVSVYVFQTSKAFANASLQLTRSTVVFIWLLAQLSQGVRGAPTAVVLNLENARQSVNPSIDSKDALPVFVFSANLLLQAQWEGMGSSYPRSRQEGCFTDGRTEWWTLYCPTPTGQGLVSLDSSTMGSEDATVAGTIVKVGTRSFTYTQKGIRSIPKVTSELSSRAFNLLRRHPGAYEQEKVRLQTCPNGPRQALEEDSCSHLHIRGIEEEVHQVLDVLVDTVSSKFVD</sequence>
<evidence type="ECO:0000313" key="2">
    <source>
        <dbReference type="EnsemblProtists" id="EKX42388"/>
    </source>
</evidence>
<reference evidence="2" key="3">
    <citation type="submission" date="2016-03" db="UniProtKB">
        <authorList>
            <consortium name="EnsemblProtists"/>
        </authorList>
    </citation>
    <scope>IDENTIFICATION</scope>
</reference>
<evidence type="ECO:0000313" key="1">
    <source>
        <dbReference type="EMBL" id="EKX42388.1"/>
    </source>
</evidence>
<keyword evidence="3" id="KW-1185">Reference proteome</keyword>
<dbReference type="AlphaFoldDB" id="L1J1I9"/>